<protein>
    <submittedName>
        <fullName evidence="1">Uncharacterized protein</fullName>
    </submittedName>
</protein>
<name>A0A0K2VFP3_LEPSM</name>
<sequence length="75" mass="8927">MRAGFIFCYTYTKKIIDTLIIAGFYAVNATKTKLLIKLDVQNTLRISLFLNIPRWRRFRTPMKSYCFTLSTFYEV</sequence>
<accession>A0A0K2VFP3</accession>
<dbReference type="EMBL" id="HACA01031972">
    <property type="protein sequence ID" value="CDW49333.1"/>
    <property type="molecule type" value="Transcribed_RNA"/>
</dbReference>
<organism evidence="1">
    <name type="scientific">Lepeophtheirus salmonis</name>
    <name type="common">Salmon louse</name>
    <name type="synonym">Caligus salmonis</name>
    <dbReference type="NCBI Taxonomy" id="72036"/>
    <lineage>
        <taxon>Eukaryota</taxon>
        <taxon>Metazoa</taxon>
        <taxon>Ecdysozoa</taxon>
        <taxon>Arthropoda</taxon>
        <taxon>Crustacea</taxon>
        <taxon>Multicrustacea</taxon>
        <taxon>Hexanauplia</taxon>
        <taxon>Copepoda</taxon>
        <taxon>Siphonostomatoida</taxon>
        <taxon>Caligidae</taxon>
        <taxon>Lepeophtheirus</taxon>
    </lineage>
</organism>
<evidence type="ECO:0000313" key="1">
    <source>
        <dbReference type="EMBL" id="CDW49333.1"/>
    </source>
</evidence>
<proteinExistence type="predicted"/>
<reference evidence="1" key="1">
    <citation type="submission" date="2014-05" db="EMBL/GenBank/DDBJ databases">
        <authorList>
            <person name="Chronopoulou M."/>
        </authorList>
    </citation>
    <scope>NUCLEOTIDE SEQUENCE</scope>
    <source>
        <tissue evidence="1">Whole organism</tissue>
    </source>
</reference>
<dbReference type="AlphaFoldDB" id="A0A0K2VFP3"/>